<dbReference type="Proteomes" id="UP000070456">
    <property type="component" value="Unassembled WGS sequence"/>
</dbReference>
<dbReference type="InterPro" id="IPR003802">
    <property type="entry name" value="Sporulation_regulator_WhiA"/>
</dbReference>
<evidence type="ECO:0000256" key="4">
    <source>
        <dbReference type="HAMAP-Rule" id="MF_01420"/>
    </source>
</evidence>
<feature type="domain" description="Sporulation regulator WhiA C-terminal" evidence="5">
    <location>
        <begin position="226"/>
        <end position="309"/>
    </location>
</feature>
<evidence type="ECO:0000256" key="2">
    <source>
        <dbReference type="ARBA" id="ARBA00023125"/>
    </source>
</evidence>
<feature type="domain" description="Sporulation transcription regulator WhiA N-terminal" evidence="6">
    <location>
        <begin position="20"/>
        <end position="107"/>
    </location>
</feature>
<gene>
    <name evidence="4 8" type="primary">whiA</name>
    <name evidence="8" type="ORF">AN619_20360</name>
</gene>
<dbReference type="InterPro" id="IPR027434">
    <property type="entry name" value="Homing_endonucl"/>
</dbReference>
<feature type="domain" description="WhiA LAGLIDADG-like" evidence="7">
    <location>
        <begin position="132"/>
        <end position="223"/>
    </location>
</feature>
<dbReference type="GO" id="GO:0051301">
    <property type="term" value="P:cell division"/>
    <property type="evidence" value="ECO:0007669"/>
    <property type="project" value="UniProtKB-UniRule"/>
</dbReference>
<reference evidence="8 9" key="1">
    <citation type="submission" date="2015-12" db="EMBL/GenBank/DDBJ databases">
        <title>Draft genome sequence of the thermoanaerobe Thermotalea metallivorans, an isolate from the runoff channel of the Great Artesian Basin, Australia.</title>
        <authorList>
            <person name="Patel B.K."/>
        </authorList>
    </citation>
    <scope>NUCLEOTIDE SEQUENCE [LARGE SCALE GENOMIC DNA]</scope>
    <source>
        <strain evidence="8 9">B2-1</strain>
    </source>
</reference>
<dbReference type="GO" id="GO:0043937">
    <property type="term" value="P:regulation of sporulation"/>
    <property type="evidence" value="ECO:0007669"/>
    <property type="project" value="InterPro"/>
</dbReference>
<dbReference type="RefSeq" id="WP_068556601.1">
    <property type="nucleotide sequence ID" value="NZ_LOEE01000044.1"/>
</dbReference>
<evidence type="ECO:0000256" key="3">
    <source>
        <dbReference type="ARBA" id="ARBA00023306"/>
    </source>
</evidence>
<sequence length="321" mass="36376">MSFSMETKNELSRLVSEDYCCQLAELSALIRMSGTIQLAGFQKVNIKIATENAAIARKIFTLLKKCFGIHTELMVKKNKVLKKNNHYMMIINSSAGANDILQKLGILRVDDGQFSIDYSIPHGLVKNRCCKRAYLRGAFLGAGSVSDPEKTYHLEFVTSSEEHSEDLKDLINEFELGAKIVQRKNSYVVYLKEGDQIVDLLNIMGAHTALLNLENIRIVKQVRNNVNRIVNCETANLSKIVNASMRQIENIEYIERTHGFKILPDGLREIAELRLQYKEASLKELGQMLTPPVGKSGVNHRLRKIEKIAEKIRQKEGDVQR</sequence>
<evidence type="ECO:0000259" key="5">
    <source>
        <dbReference type="Pfam" id="PF02650"/>
    </source>
</evidence>
<evidence type="ECO:0000259" key="6">
    <source>
        <dbReference type="Pfam" id="PF10298"/>
    </source>
</evidence>
<keyword evidence="3 4" id="KW-0131">Cell cycle</keyword>
<dbReference type="InterPro" id="IPR018478">
    <property type="entry name" value="Sporu_reg_WhiA_N_dom"/>
</dbReference>
<dbReference type="InterPro" id="IPR039518">
    <property type="entry name" value="WhiA_LAGLIDADG_dom"/>
</dbReference>
<protein>
    <recommendedName>
        <fullName evidence="4">Probable cell division protein WhiA</fullName>
    </recommendedName>
</protein>
<dbReference type="Pfam" id="PF02650">
    <property type="entry name" value="HTH_WhiA"/>
    <property type="match status" value="1"/>
</dbReference>
<dbReference type="NCBIfam" id="TIGR00647">
    <property type="entry name" value="DNA_bind_WhiA"/>
    <property type="match status" value="1"/>
</dbReference>
<dbReference type="InterPro" id="IPR023054">
    <property type="entry name" value="Sporulation_regulator_WhiA_C"/>
</dbReference>
<evidence type="ECO:0000313" key="8">
    <source>
        <dbReference type="EMBL" id="KXG74937.1"/>
    </source>
</evidence>
<dbReference type="SUPFAM" id="SSF55608">
    <property type="entry name" value="Homing endonucleases"/>
    <property type="match status" value="1"/>
</dbReference>
<comment type="caution">
    <text evidence="8">The sequence shown here is derived from an EMBL/GenBank/DDBJ whole genome shotgun (WGS) entry which is preliminary data.</text>
</comment>
<dbReference type="Pfam" id="PF14527">
    <property type="entry name" value="LAGLIDADG_WhiA"/>
    <property type="match status" value="1"/>
</dbReference>
<dbReference type="HAMAP" id="MF_01420">
    <property type="entry name" value="HTH_type_WhiA"/>
    <property type="match status" value="1"/>
</dbReference>
<name>A0A140L312_9FIRM</name>
<comment type="similarity">
    <text evidence="4">Belongs to the WhiA family.</text>
</comment>
<dbReference type="Gene3D" id="3.10.28.10">
    <property type="entry name" value="Homing endonucleases"/>
    <property type="match status" value="1"/>
</dbReference>
<dbReference type="PANTHER" id="PTHR37307">
    <property type="entry name" value="CELL DIVISION PROTEIN WHIA-RELATED"/>
    <property type="match status" value="1"/>
</dbReference>
<dbReference type="PATRIC" id="fig|520762.4.peg.2245"/>
<dbReference type="GO" id="GO:0003677">
    <property type="term" value="F:DNA binding"/>
    <property type="evidence" value="ECO:0007669"/>
    <property type="project" value="UniProtKB-UniRule"/>
</dbReference>
<dbReference type="Pfam" id="PF10298">
    <property type="entry name" value="WhiA_N"/>
    <property type="match status" value="1"/>
</dbReference>
<proteinExistence type="inferred from homology"/>
<keyword evidence="9" id="KW-1185">Reference proteome</keyword>
<evidence type="ECO:0000313" key="9">
    <source>
        <dbReference type="Proteomes" id="UP000070456"/>
    </source>
</evidence>
<evidence type="ECO:0000259" key="7">
    <source>
        <dbReference type="Pfam" id="PF14527"/>
    </source>
</evidence>
<evidence type="ECO:0000256" key="1">
    <source>
        <dbReference type="ARBA" id="ARBA00022618"/>
    </source>
</evidence>
<organism evidence="8 9">
    <name type="scientific">Thermotalea metallivorans</name>
    <dbReference type="NCBI Taxonomy" id="520762"/>
    <lineage>
        <taxon>Bacteria</taxon>
        <taxon>Bacillati</taxon>
        <taxon>Bacillota</taxon>
        <taxon>Clostridia</taxon>
        <taxon>Peptostreptococcales</taxon>
        <taxon>Thermotaleaceae</taxon>
        <taxon>Thermotalea</taxon>
    </lineage>
</organism>
<dbReference type="AlphaFoldDB" id="A0A140L312"/>
<dbReference type="PANTHER" id="PTHR37307:SF1">
    <property type="entry name" value="CELL DIVISION PROTEIN WHIA-RELATED"/>
    <property type="match status" value="1"/>
</dbReference>
<dbReference type="OrthoDB" id="401278at2"/>
<accession>A0A140L312</accession>
<comment type="function">
    <text evidence="4">Involved in cell division and chromosome segregation.</text>
</comment>
<keyword evidence="1 4" id="KW-0132">Cell division</keyword>
<keyword evidence="2 4" id="KW-0238">DNA-binding</keyword>
<dbReference type="EMBL" id="LOEE01000044">
    <property type="protein sequence ID" value="KXG74937.1"/>
    <property type="molecule type" value="Genomic_DNA"/>
</dbReference>
<dbReference type="STRING" id="520762.AN619_20360"/>